<evidence type="ECO:0000256" key="1">
    <source>
        <dbReference type="SAM" id="MobiDB-lite"/>
    </source>
</evidence>
<dbReference type="Proteomes" id="UP000735302">
    <property type="component" value="Unassembled WGS sequence"/>
</dbReference>
<dbReference type="AlphaFoldDB" id="A0AAV4CIJ1"/>
<evidence type="ECO:0000313" key="3">
    <source>
        <dbReference type="Proteomes" id="UP000735302"/>
    </source>
</evidence>
<evidence type="ECO:0000313" key="2">
    <source>
        <dbReference type="EMBL" id="GFO31157.1"/>
    </source>
</evidence>
<keyword evidence="3" id="KW-1185">Reference proteome</keyword>
<feature type="region of interest" description="Disordered" evidence="1">
    <location>
        <begin position="1"/>
        <end position="29"/>
    </location>
</feature>
<dbReference type="EMBL" id="BLXT01006360">
    <property type="protein sequence ID" value="GFO31157.1"/>
    <property type="molecule type" value="Genomic_DNA"/>
</dbReference>
<accession>A0AAV4CIJ1</accession>
<protein>
    <submittedName>
        <fullName evidence="2">Uncharacterized protein</fullName>
    </submittedName>
</protein>
<feature type="compositionally biased region" description="Basic and acidic residues" evidence="1">
    <location>
        <begin position="1"/>
        <end position="18"/>
    </location>
</feature>
<sequence>MLVEREGEGRVRPLERQPRSGLTSGSLTQPSGLVLSAQVVVTQCLTVCRYTGSPARFNSASCKRTNGAKKPEIRGVANWFYGTKDGITLHSSGKETINKLPLLSCTGNAH</sequence>
<gene>
    <name evidence="2" type="ORF">PoB_005766200</name>
</gene>
<comment type="caution">
    <text evidence="2">The sequence shown here is derived from an EMBL/GenBank/DDBJ whole genome shotgun (WGS) entry which is preliminary data.</text>
</comment>
<proteinExistence type="predicted"/>
<name>A0AAV4CIJ1_9GAST</name>
<feature type="compositionally biased region" description="Polar residues" evidence="1">
    <location>
        <begin position="20"/>
        <end position="29"/>
    </location>
</feature>
<organism evidence="2 3">
    <name type="scientific">Plakobranchus ocellatus</name>
    <dbReference type="NCBI Taxonomy" id="259542"/>
    <lineage>
        <taxon>Eukaryota</taxon>
        <taxon>Metazoa</taxon>
        <taxon>Spiralia</taxon>
        <taxon>Lophotrochozoa</taxon>
        <taxon>Mollusca</taxon>
        <taxon>Gastropoda</taxon>
        <taxon>Heterobranchia</taxon>
        <taxon>Euthyneura</taxon>
        <taxon>Panpulmonata</taxon>
        <taxon>Sacoglossa</taxon>
        <taxon>Placobranchoidea</taxon>
        <taxon>Plakobranchidae</taxon>
        <taxon>Plakobranchus</taxon>
    </lineage>
</organism>
<reference evidence="2 3" key="1">
    <citation type="journal article" date="2021" name="Elife">
        <title>Chloroplast acquisition without the gene transfer in kleptoplastic sea slugs, Plakobranchus ocellatus.</title>
        <authorList>
            <person name="Maeda T."/>
            <person name="Takahashi S."/>
            <person name="Yoshida T."/>
            <person name="Shimamura S."/>
            <person name="Takaki Y."/>
            <person name="Nagai Y."/>
            <person name="Toyoda A."/>
            <person name="Suzuki Y."/>
            <person name="Arimoto A."/>
            <person name="Ishii H."/>
            <person name="Satoh N."/>
            <person name="Nishiyama T."/>
            <person name="Hasebe M."/>
            <person name="Maruyama T."/>
            <person name="Minagawa J."/>
            <person name="Obokata J."/>
            <person name="Shigenobu S."/>
        </authorList>
    </citation>
    <scope>NUCLEOTIDE SEQUENCE [LARGE SCALE GENOMIC DNA]</scope>
</reference>